<evidence type="ECO:0000313" key="6">
    <source>
        <dbReference type="EMBL" id="SER81058.1"/>
    </source>
</evidence>
<keyword evidence="7" id="KW-1185">Reference proteome</keyword>
<dbReference type="AlphaFoldDB" id="A0A1H9S819"/>
<keyword evidence="2 5" id="KW-0812">Transmembrane</keyword>
<dbReference type="Pfam" id="PF13564">
    <property type="entry name" value="DoxX_2"/>
    <property type="match status" value="1"/>
</dbReference>
<dbReference type="STRING" id="65499.SAMN04488000_11230"/>
<evidence type="ECO:0000313" key="7">
    <source>
        <dbReference type="Proteomes" id="UP000199503"/>
    </source>
</evidence>
<evidence type="ECO:0000256" key="5">
    <source>
        <dbReference type="SAM" id="Phobius"/>
    </source>
</evidence>
<sequence>MNIALWVAQFLLAAVYLGSGLVKLLRSREQVIASTGAWAEDYSDGAVKGIGAVEVLGALGVVLPWLTGIAPVLTPIAAVGLVVVQVVAIRVHLRIGDTKTLPVNVVLLLLAAFVAIGRFAG</sequence>
<evidence type="ECO:0000256" key="4">
    <source>
        <dbReference type="ARBA" id="ARBA00023136"/>
    </source>
</evidence>
<gene>
    <name evidence="6" type="ORF">SAMN04488000_11230</name>
</gene>
<dbReference type="OrthoDB" id="3790625at2"/>
<dbReference type="InterPro" id="IPR032808">
    <property type="entry name" value="DoxX"/>
</dbReference>
<feature type="transmembrane region" description="Helical" evidence="5">
    <location>
        <begin position="6"/>
        <end position="25"/>
    </location>
</feature>
<reference evidence="7" key="1">
    <citation type="submission" date="2016-10" db="EMBL/GenBank/DDBJ databases">
        <authorList>
            <person name="Varghese N."/>
            <person name="Submissions S."/>
        </authorList>
    </citation>
    <scope>NUCLEOTIDE SEQUENCE [LARGE SCALE GENOMIC DNA]</scope>
    <source>
        <strain evidence="7">DSM 44437</strain>
    </source>
</reference>
<dbReference type="Proteomes" id="UP000199503">
    <property type="component" value="Unassembled WGS sequence"/>
</dbReference>
<organism evidence="6 7">
    <name type="scientific">Lentzea albida</name>
    <dbReference type="NCBI Taxonomy" id="65499"/>
    <lineage>
        <taxon>Bacteria</taxon>
        <taxon>Bacillati</taxon>
        <taxon>Actinomycetota</taxon>
        <taxon>Actinomycetes</taxon>
        <taxon>Pseudonocardiales</taxon>
        <taxon>Pseudonocardiaceae</taxon>
        <taxon>Lentzea</taxon>
    </lineage>
</organism>
<keyword evidence="3 5" id="KW-1133">Transmembrane helix</keyword>
<feature type="transmembrane region" description="Helical" evidence="5">
    <location>
        <begin position="72"/>
        <end position="89"/>
    </location>
</feature>
<protein>
    <submittedName>
        <fullName evidence="6">DoxX-like family protein</fullName>
    </submittedName>
</protein>
<feature type="transmembrane region" description="Helical" evidence="5">
    <location>
        <begin position="101"/>
        <end position="120"/>
    </location>
</feature>
<keyword evidence="4 5" id="KW-0472">Membrane</keyword>
<evidence type="ECO:0000256" key="2">
    <source>
        <dbReference type="ARBA" id="ARBA00022692"/>
    </source>
</evidence>
<dbReference type="GO" id="GO:0016020">
    <property type="term" value="C:membrane"/>
    <property type="evidence" value="ECO:0007669"/>
    <property type="project" value="UniProtKB-SubCell"/>
</dbReference>
<evidence type="ECO:0000256" key="1">
    <source>
        <dbReference type="ARBA" id="ARBA00004141"/>
    </source>
</evidence>
<accession>A0A1H9S819</accession>
<proteinExistence type="predicted"/>
<feature type="transmembrane region" description="Helical" evidence="5">
    <location>
        <begin position="46"/>
        <end position="66"/>
    </location>
</feature>
<name>A0A1H9S819_9PSEU</name>
<evidence type="ECO:0000256" key="3">
    <source>
        <dbReference type="ARBA" id="ARBA00022989"/>
    </source>
</evidence>
<dbReference type="EMBL" id="FOFV01000012">
    <property type="protein sequence ID" value="SER81058.1"/>
    <property type="molecule type" value="Genomic_DNA"/>
</dbReference>
<comment type="subcellular location">
    <subcellularLocation>
        <location evidence="1">Membrane</location>
        <topology evidence="1">Multi-pass membrane protein</topology>
    </subcellularLocation>
</comment>
<dbReference type="RefSeq" id="WP_089921023.1">
    <property type="nucleotide sequence ID" value="NZ_FOFV01000012.1"/>
</dbReference>